<dbReference type="Pfam" id="PF13649">
    <property type="entry name" value="Methyltransf_25"/>
    <property type="match status" value="1"/>
</dbReference>
<dbReference type="AlphaFoldDB" id="A0A939KLM9"/>
<sequence length="205" mass="24041">MEKSKKKLFDKIAPIYGMFYEIQKKNYAFVPEMMEKEGIFPPMQILDLGCGTGALLSVLEHAGYQATGIDPARDMLKVAMWKTRKQNIRFHHMKNPARLPFEDNSFDAVISSYVLHGMPEEERRVLYEEMKRVSRRKVIIHDFNEKRALHISVVEYLEKGDYFRFIKVARKEMSEVFGEVKVTHVGKNAAWYVMNVKEPRIYADQ</sequence>
<comment type="caution">
    <text evidence="2">The sequence shown here is derived from an EMBL/GenBank/DDBJ whole genome shotgun (WGS) entry which is preliminary data.</text>
</comment>
<gene>
    <name evidence="2" type="ORF">J3A84_12465</name>
</gene>
<evidence type="ECO:0000259" key="1">
    <source>
        <dbReference type="Pfam" id="PF13649"/>
    </source>
</evidence>
<evidence type="ECO:0000313" key="3">
    <source>
        <dbReference type="Proteomes" id="UP000664218"/>
    </source>
</evidence>
<feature type="domain" description="Methyltransferase" evidence="1">
    <location>
        <begin position="45"/>
        <end position="135"/>
    </location>
</feature>
<keyword evidence="2" id="KW-0489">Methyltransferase</keyword>
<dbReference type="CDD" id="cd02440">
    <property type="entry name" value="AdoMet_MTases"/>
    <property type="match status" value="1"/>
</dbReference>
<evidence type="ECO:0000313" key="2">
    <source>
        <dbReference type="EMBL" id="MBO1265845.1"/>
    </source>
</evidence>
<dbReference type="InterPro" id="IPR041698">
    <property type="entry name" value="Methyltransf_25"/>
</dbReference>
<dbReference type="PANTHER" id="PTHR43591">
    <property type="entry name" value="METHYLTRANSFERASE"/>
    <property type="match status" value="1"/>
</dbReference>
<dbReference type="GO" id="GO:0008168">
    <property type="term" value="F:methyltransferase activity"/>
    <property type="evidence" value="ECO:0007669"/>
    <property type="project" value="UniProtKB-KW"/>
</dbReference>
<protein>
    <submittedName>
        <fullName evidence="2">Methyltransferase domain-containing protein</fullName>
    </submittedName>
</protein>
<keyword evidence="2" id="KW-0808">Transferase</keyword>
<dbReference type="PANTHER" id="PTHR43591:SF110">
    <property type="entry name" value="RHODANESE DOMAIN-CONTAINING PROTEIN"/>
    <property type="match status" value="1"/>
</dbReference>
<dbReference type="InterPro" id="IPR029063">
    <property type="entry name" value="SAM-dependent_MTases_sf"/>
</dbReference>
<accession>A0A939KLM9</accession>
<dbReference type="EMBL" id="JAFNJU010000010">
    <property type="protein sequence ID" value="MBO1265845.1"/>
    <property type="molecule type" value="Genomic_DNA"/>
</dbReference>
<dbReference type="Proteomes" id="UP000664218">
    <property type="component" value="Unassembled WGS sequence"/>
</dbReference>
<organism evidence="2 3">
    <name type="scientific">Proteiniclasticum aestuarii</name>
    <dbReference type="NCBI Taxonomy" id="2817862"/>
    <lineage>
        <taxon>Bacteria</taxon>
        <taxon>Bacillati</taxon>
        <taxon>Bacillota</taxon>
        <taxon>Clostridia</taxon>
        <taxon>Eubacteriales</taxon>
        <taxon>Clostridiaceae</taxon>
        <taxon>Proteiniclasticum</taxon>
    </lineage>
</organism>
<dbReference type="Gene3D" id="3.40.50.150">
    <property type="entry name" value="Vaccinia Virus protein VP39"/>
    <property type="match status" value="1"/>
</dbReference>
<dbReference type="GO" id="GO:0032259">
    <property type="term" value="P:methylation"/>
    <property type="evidence" value="ECO:0007669"/>
    <property type="project" value="UniProtKB-KW"/>
</dbReference>
<dbReference type="RefSeq" id="WP_207600371.1">
    <property type="nucleotide sequence ID" value="NZ_JAFNJU010000010.1"/>
</dbReference>
<keyword evidence="3" id="KW-1185">Reference proteome</keyword>
<dbReference type="SUPFAM" id="SSF53335">
    <property type="entry name" value="S-adenosyl-L-methionine-dependent methyltransferases"/>
    <property type="match status" value="1"/>
</dbReference>
<name>A0A939KLM9_9CLOT</name>
<proteinExistence type="predicted"/>
<reference evidence="2" key="1">
    <citation type="submission" date="2021-03" db="EMBL/GenBank/DDBJ databases">
        <title>Proteiniclasticum marinus sp. nov., isolated from tidal flat sediment.</title>
        <authorList>
            <person name="Namirimu T."/>
            <person name="Yang J.-A."/>
            <person name="Yang S.-H."/>
            <person name="Kim Y.-J."/>
            <person name="Kwon K.K."/>
        </authorList>
    </citation>
    <scope>NUCLEOTIDE SEQUENCE</scope>
    <source>
        <strain evidence="2">SCR006</strain>
    </source>
</reference>